<comment type="caution">
    <text evidence="7">The sequence shown here is derived from an EMBL/GenBank/DDBJ whole genome shotgun (WGS) entry which is preliminary data.</text>
</comment>
<feature type="domain" description="NnrU" evidence="6">
    <location>
        <begin position="8"/>
        <end position="218"/>
    </location>
</feature>
<evidence type="ECO:0000256" key="4">
    <source>
        <dbReference type="ARBA" id="ARBA00023136"/>
    </source>
</evidence>
<keyword evidence="2 5" id="KW-0812">Transmembrane</keyword>
<evidence type="ECO:0000313" key="8">
    <source>
        <dbReference type="Proteomes" id="UP000680714"/>
    </source>
</evidence>
<evidence type="ECO:0000313" key="7">
    <source>
        <dbReference type="EMBL" id="MBR9971841.1"/>
    </source>
</evidence>
<keyword evidence="8" id="KW-1185">Reference proteome</keyword>
<sequence>MELGLLPLALAVLVFLVSHRLTNQPRFRRWAEARLGGIVGFSVAYSIVSLALLAWIIVAYQQAPTLLLWEQAPWMRWVPPLAMLPACLLLTIGMTAANPFSIGPGRRGYDPARPGLLRLTRHPILWGLALWAAAHMVPNGDVAALMIFAPLLALALMGLRLLDSKRKRSLPDWQQLAALTAKIHPAMLPEIGWWRPLAGLAIYALLLWLHEPVIGASPLP</sequence>
<evidence type="ECO:0000256" key="3">
    <source>
        <dbReference type="ARBA" id="ARBA00022989"/>
    </source>
</evidence>
<feature type="transmembrane region" description="Helical" evidence="5">
    <location>
        <begin position="192"/>
        <end position="210"/>
    </location>
</feature>
<feature type="transmembrane region" description="Helical" evidence="5">
    <location>
        <begin position="143"/>
        <end position="162"/>
    </location>
</feature>
<dbReference type="Proteomes" id="UP000680714">
    <property type="component" value="Unassembled WGS sequence"/>
</dbReference>
<keyword evidence="3 5" id="KW-1133">Transmembrane helix</keyword>
<accession>A0ABS5IBP3</accession>
<evidence type="ECO:0000256" key="2">
    <source>
        <dbReference type="ARBA" id="ARBA00022692"/>
    </source>
</evidence>
<feature type="transmembrane region" description="Helical" evidence="5">
    <location>
        <begin position="35"/>
        <end position="57"/>
    </location>
</feature>
<feature type="transmembrane region" description="Helical" evidence="5">
    <location>
        <begin position="6"/>
        <end position="23"/>
    </location>
</feature>
<organism evidence="7 8">
    <name type="scientific">Magnetospirillum sulfuroxidans</name>
    <dbReference type="NCBI Taxonomy" id="611300"/>
    <lineage>
        <taxon>Bacteria</taxon>
        <taxon>Pseudomonadati</taxon>
        <taxon>Pseudomonadota</taxon>
        <taxon>Alphaproteobacteria</taxon>
        <taxon>Rhodospirillales</taxon>
        <taxon>Rhodospirillaceae</taxon>
        <taxon>Magnetospirillum</taxon>
    </lineage>
</organism>
<feature type="transmembrane region" description="Helical" evidence="5">
    <location>
        <begin position="77"/>
        <end position="98"/>
    </location>
</feature>
<evidence type="ECO:0000259" key="6">
    <source>
        <dbReference type="Pfam" id="PF07298"/>
    </source>
</evidence>
<dbReference type="InterPro" id="IPR009915">
    <property type="entry name" value="NnrU_dom"/>
</dbReference>
<name>A0ABS5IBP3_9PROT</name>
<gene>
    <name evidence="7" type="ORF">KEC16_08945</name>
</gene>
<comment type="subcellular location">
    <subcellularLocation>
        <location evidence="1">Membrane</location>
        <topology evidence="1">Multi-pass membrane protein</topology>
    </subcellularLocation>
</comment>
<protein>
    <submittedName>
        <fullName evidence="7">NnrU family protein</fullName>
    </submittedName>
</protein>
<dbReference type="EMBL" id="JAGTUF010000006">
    <property type="protein sequence ID" value="MBR9971841.1"/>
    <property type="molecule type" value="Genomic_DNA"/>
</dbReference>
<feature type="transmembrane region" description="Helical" evidence="5">
    <location>
        <begin position="119"/>
        <end position="137"/>
    </location>
</feature>
<evidence type="ECO:0000256" key="5">
    <source>
        <dbReference type="SAM" id="Phobius"/>
    </source>
</evidence>
<keyword evidence="4 5" id="KW-0472">Membrane</keyword>
<dbReference type="Pfam" id="PF07298">
    <property type="entry name" value="NnrU"/>
    <property type="match status" value="1"/>
</dbReference>
<reference evidence="7 8" key="1">
    <citation type="submission" date="2021-04" db="EMBL/GenBank/DDBJ databases">
        <title>Magnetospirillum sulfuroxidans sp. nov., a facultative chemolithoautotrophic sulfur-oxidizing alphaproteobacterium isolated from freshwater sediment and proposals for Paramagetospirillum gen. nov., and Magnetospirillaceae fam. nov.</title>
        <authorList>
            <person name="Koziaeva V."/>
            <person name="Geelhoed J.S."/>
            <person name="Sorokin D.Y."/>
            <person name="Grouzdev D.S."/>
        </authorList>
    </citation>
    <scope>NUCLEOTIDE SEQUENCE [LARGE SCALE GENOMIC DNA]</scope>
    <source>
        <strain evidence="7 8">J10</strain>
    </source>
</reference>
<evidence type="ECO:0000256" key="1">
    <source>
        <dbReference type="ARBA" id="ARBA00004141"/>
    </source>
</evidence>
<proteinExistence type="predicted"/>